<dbReference type="EMBL" id="CP001928">
    <property type="protein sequence ID" value="ADI39293.1"/>
    <property type="molecule type" value="Genomic_DNA"/>
</dbReference>
<dbReference type="STRING" id="716544.wcw_1960"/>
<protein>
    <submittedName>
        <fullName evidence="1">Uncharacterized protein</fullName>
    </submittedName>
</protein>
<proteinExistence type="predicted"/>
<dbReference type="Proteomes" id="UP000001505">
    <property type="component" value="Chromosome"/>
</dbReference>
<dbReference type="HOGENOM" id="CLU_2721249_0_0_0"/>
<dbReference type="AlphaFoldDB" id="D6YT98"/>
<organism evidence="1 2">
    <name type="scientific">Waddlia chondrophila (strain ATCC VR-1470 / WSU 86-1044)</name>
    <dbReference type="NCBI Taxonomy" id="716544"/>
    <lineage>
        <taxon>Bacteria</taxon>
        <taxon>Pseudomonadati</taxon>
        <taxon>Chlamydiota</taxon>
        <taxon>Chlamydiia</taxon>
        <taxon>Parachlamydiales</taxon>
        <taxon>Waddliaceae</taxon>
        <taxon>Waddlia</taxon>
    </lineage>
</organism>
<gene>
    <name evidence="1" type="ordered locus">wcw_1960</name>
</gene>
<accession>D6YT98</accession>
<keyword evidence="2" id="KW-1185">Reference proteome</keyword>
<name>D6YT98_WADCW</name>
<dbReference type="RefSeq" id="WP_013182986.1">
    <property type="nucleotide sequence ID" value="NC_014225.1"/>
</dbReference>
<reference evidence="1 2" key="1">
    <citation type="journal article" date="2010" name="PLoS ONE">
        <title>The Waddlia genome: a window into chlamydial biology.</title>
        <authorList>
            <person name="Bertelli C."/>
            <person name="Collyn F."/>
            <person name="Croxatto A."/>
            <person name="Ruckert C."/>
            <person name="Polkinghorne A."/>
            <person name="Kebbi-Beghdadi C."/>
            <person name="Goesmann A."/>
            <person name="Vaughan L."/>
            <person name="Greub G."/>
        </authorList>
    </citation>
    <scope>NUCLEOTIDE SEQUENCE [LARGE SCALE GENOMIC DNA]</scope>
    <source>
        <strain evidence="2">ATCC VR-1470 / WSU 86-1044</strain>
    </source>
</reference>
<evidence type="ECO:0000313" key="2">
    <source>
        <dbReference type="Proteomes" id="UP000001505"/>
    </source>
</evidence>
<dbReference type="KEGG" id="wch:wcw_1960"/>
<dbReference type="OrthoDB" id="1205943at2"/>
<sequence>MTELPDNGTLTALYIEGHWEDIVKHHPIAAGGIVFEWQDEYWKAGNKHQQTPSKAVNIDFPGGCWTKKGLES</sequence>
<evidence type="ECO:0000313" key="1">
    <source>
        <dbReference type="EMBL" id="ADI39293.1"/>
    </source>
</evidence>